<dbReference type="Gene3D" id="2.60.40.10">
    <property type="entry name" value="Immunoglobulins"/>
    <property type="match status" value="1"/>
</dbReference>
<proteinExistence type="predicted"/>
<dbReference type="InterPro" id="IPR013783">
    <property type="entry name" value="Ig-like_fold"/>
</dbReference>
<reference evidence="1 2" key="1">
    <citation type="submission" date="2016-06" db="EMBL/GenBank/DDBJ databases">
        <title>The Draft Genome Sequence and Annotation of the Desert Woodrat Neotoma lepida.</title>
        <authorList>
            <person name="Campbell M."/>
            <person name="Oakeson K.F."/>
            <person name="Yandell M."/>
            <person name="Halpert J.R."/>
            <person name="Dearing D."/>
        </authorList>
    </citation>
    <scope>NUCLEOTIDE SEQUENCE [LARGE SCALE GENOMIC DNA]</scope>
    <source>
        <strain evidence="1">417</strain>
        <tissue evidence="1">Liver</tissue>
    </source>
</reference>
<accession>A0A1A6HUP6</accession>
<comment type="caution">
    <text evidence="1">The sequence shown here is derived from an EMBL/GenBank/DDBJ whole genome shotgun (WGS) entry which is preliminary data.</text>
</comment>
<dbReference type="EMBL" id="LZPO01008526">
    <property type="protein sequence ID" value="OBS81961.1"/>
    <property type="molecule type" value="Genomic_DNA"/>
</dbReference>
<evidence type="ECO:0000313" key="1">
    <source>
        <dbReference type="EMBL" id="OBS81961.1"/>
    </source>
</evidence>
<keyword evidence="2" id="KW-1185">Reference proteome</keyword>
<dbReference type="Proteomes" id="UP000092124">
    <property type="component" value="Unassembled WGS sequence"/>
</dbReference>
<evidence type="ECO:0000313" key="2">
    <source>
        <dbReference type="Proteomes" id="UP000092124"/>
    </source>
</evidence>
<name>A0A1A6HUP6_NEOLE</name>
<organism evidence="1 2">
    <name type="scientific">Neotoma lepida</name>
    <name type="common">Desert woodrat</name>
    <dbReference type="NCBI Taxonomy" id="56216"/>
    <lineage>
        <taxon>Eukaryota</taxon>
        <taxon>Metazoa</taxon>
        <taxon>Chordata</taxon>
        <taxon>Craniata</taxon>
        <taxon>Vertebrata</taxon>
        <taxon>Euteleostomi</taxon>
        <taxon>Mammalia</taxon>
        <taxon>Eutheria</taxon>
        <taxon>Euarchontoglires</taxon>
        <taxon>Glires</taxon>
        <taxon>Rodentia</taxon>
        <taxon>Myomorpha</taxon>
        <taxon>Muroidea</taxon>
        <taxon>Cricetidae</taxon>
        <taxon>Neotominae</taxon>
        <taxon>Neotoma</taxon>
    </lineage>
</organism>
<sequence>QLYKLTLRAVPSNVIIGKQKPRNSISIKKETQISKYQQLIKAPQKRTRYLSHPVEVTVQANIGVIIKSPAGTSKHRVYSSKVTLSSVSSPVVSSGDYVTLQCSSQEEYNNFIIMKEDQIFSMPMASQNTYTGPFQSGSYDSKPEMEIHMLWLLLKQLTAMLKYHLKVQSSCKCPRRCISFYFTLCGYYTIPPSRLSQSL</sequence>
<feature type="non-terminal residue" evidence="1">
    <location>
        <position position="199"/>
    </location>
</feature>
<protein>
    <submittedName>
        <fullName evidence="1">Uncharacterized protein</fullName>
    </submittedName>
</protein>
<dbReference type="AlphaFoldDB" id="A0A1A6HUP6"/>
<gene>
    <name evidence="1" type="ORF">A6R68_24050</name>
</gene>
<feature type="non-terminal residue" evidence="1">
    <location>
        <position position="1"/>
    </location>
</feature>